<feature type="region of interest" description="Disordered" evidence="1">
    <location>
        <begin position="125"/>
        <end position="312"/>
    </location>
</feature>
<keyword evidence="4" id="KW-1185">Reference proteome</keyword>
<feature type="chain" id="PRO_5040165330" evidence="2">
    <location>
        <begin position="20"/>
        <end position="366"/>
    </location>
</feature>
<evidence type="ECO:0000256" key="2">
    <source>
        <dbReference type="SAM" id="SignalP"/>
    </source>
</evidence>
<feature type="signal peptide" evidence="2">
    <location>
        <begin position="1"/>
        <end position="19"/>
    </location>
</feature>
<gene>
    <name evidence="3" type="ORF">FGG08_005628</name>
</gene>
<reference evidence="3" key="1">
    <citation type="submission" date="2021-03" db="EMBL/GenBank/DDBJ databases">
        <title>Comparative genomics and phylogenomic investigation of the class Geoglossomycetes provide insights into ecological specialization and systematics.</title>
        <authorList>
            <person name="Melie T."/>
            <person name="Pirro S."/>
            <person name="Miller A.N."/>
            <person name="Quandt A."/>
        </authorList>
    </citation>
    <scope>NUCLEOTIDE SEQUENCE</scope>
    <source>
        <strain evidence="3">GBOQ0MN5Z8</strain>
    </source>
</reference>
<sequence>MPWFLCRVVLTLLVDPRMATQLPQRHHSVSEFDPMRSHSTSNLQSFYATQRFQSRPSEAEQMMQAKRKMAAQRERELRNYHQEQQYNRTILAEISNHGKPDRVMSPSAMSEDERRELIARQHRALYNTDTYPENNVFGDESNTPRPIGSGTGIPTSVASNSGVRGQSPLAFDPFGISQSQPQNGSVENSGQSSAVEQTQSQGQGQQATGTGPSPIQQRSRANSASSPSSKSASFSLFDNTGVNQQSSRTSTSSPGGSPPRQAARTSTTPVGVGVAPIGTRPSQTSQNQQNPALSKRSTTPLPSPLSFGFAASEDTFSNNNVNDRSSSATSNNTAGAHESGVGLGWGSKSGVWGNKNSLGVQASVWG</sequence>
<feature type="compositionally biased region" description="Polar residues" evidence="1">
    <location>
        <begin position="280"/>
        <end position="300"/>
    </location>
</feature>
<dbReference type="EMBL" id="JAGHQL010000138">
    <property type="protein sequence ID" value="KAH0537596.1"/>
    <property type="molecule type" value="Genomic_DNA"/>
</dbReference>
<dbReference type="OrthoDB" id="5401193at2759"/>
<accession>A0A9P8HY28</accession>
<feature type="compositionally biased region" description="Low complexity" evidence="1">
    <location>
        <begin position="197"/>
        <end position="211"/>
    </location>
</feature>
<evidence type="ECO:0000256" key="1">
    <source>
        <dbReference type="SAM" id="MobiDB-lite"/>
    </source>
</evidence>
<dbReference type="Proteomes" id="UP000698800">
    <property type="component" value="Unassembled WGS sequence"/>
</dbReference>
<dbReference type="AlphaFoldDB" id="A0A9P8HY28"/>
<feature type="compositionally biased region" description="Polar residues" evidence="1">
    <location>
        <begin position="152"/>
        <end position="164"/>
    </location>
</feature>
<name>A0A9P8HY28_9PEZI</name>
<comment type="caution">
    <text evidence="3">The sequence shown here is derived from an EMBL/GenBank/DDBJ whole genome shotgun (WGS) entry which is preliminary data.</text>
</comment>
<protein>
    <submittedName>
        <fullName evidence="3">Uncharacterized protein</fullName>
    </submittedName>
</protein>
<evidence type="ECO:0000313" key="3">
    <source>
        <dbReference type="EMBL" id="KAH0537596.1"/>
    </source>
</evidence>
<proteinExistence type="predicted"/>
<keyword evidence="2" id="KW-0732">Signal</keyword>
<feature type="compositionally biased region" description="Low complexity" evidence="1">
    <location>
        <begin position="244"/>
        <end position="261"/>
    </location>
</feature>
<organism evidence="3 4">
    <name type="scientific">Glutinoglossum americanum</name>
    <dbReference type="NCBI Taxonomy" id="1670608"/>
    <lineage>
        <taxon>Eukaryota</taxon>
        <taxon>Fungi</taxon>
        <taxon>Dikarya</taxon>
        <taxon>Ascomycota</taxon>
        <taxon>Pezizomycotina</taxon>
        <taxon>Geoglossomycetes</taxon>
        <taxon>Geoglossales</taxon>
        <taxon>Geoglossaceae</taxon>
        <taxon>Glutinoglossum</taxon>
    </lineage>
</organism>
<evidence type="ECO:0000313" key="4">
    <source>
        <dbReference type="Proteomes" id="UP000698800"/>
    </source>
</evidence>
<feature type="compositionally biased region" description="Polar residues" evidence="1">
    <location>
        <begin position="176"/>
        <end position="196"/>
    </location>
</feature>
<feature type="compositionally biased region" description="Low complexity" evidence="1">
    <location>
        <begin position="219"/>
        <end position="235"/>
    </location>
</feature>